<evidence type="ECO:0000313" key="2">
    <source>
        <dbReference type="EMBL" id="QHI37145.1"/>
    </source>
</evidence>
<dbReference type="Proteomes" id="UP000464657">
    <property type="component" value="Chromosome"/>
</dbReference>
<keyword evidence="3" id="KW-1185">Reference proteome</keyword>
<dbReference type="OrthoDB" id="893756at2"/>
<dbReference type="KEGG" id="kan:IMCC3317_25230"/>
<keyword evidence="1" id="KW-1133">Transmembrane helix</keyword>
<keyword evidence="1" id="KW-0472">Membrane</keyword>
<dbReference type="AlphaFoldDB" id="A0A7L4ZKJ1"/>
<gene>
    <name evidence="2" type="ORF">IMCC3317_25230</name>
</gene>
<dbReference type="EMBL" id="CP019288">
    <property type="protein sequence ID" value="QHI37145.1"/>
    <property type="molecule type" value="Genomic_DNA"/>
</dbReference>
<evidence type="ECO:0000256" key="1">
    <source>
        <dbReference type="SAM" id="Phobius"/>
    </source>
</evidence>
<accession>A0A7L4ZKJ1</accession>
<feature type="transmembrane region" description="Helical" evidence="1">
    <location>
        <begin position="12"/>
        <end position="36"/>
    </location>
</feature>
<name>A0A7L4ZKJ1_9FLAO</name>
<sequence>MEKLKKYNQKLLAVLGTLTVIFLIVLLIGFISMLIMESQRYSHYDSQDDGILSEEKIEELQKENKREQVISYETPRLVDTLQQLYIIPVSQKSLEEQEDLNSGLLNMYSADSYKEKTDLRYSKSYYGNYNNILVLDEKTGNTQKLFTERVNFNNIRTVYFEDDIFLLCKVASKDTFKDGVINLVDFTSLYIYSFNTKKLQKVGNGELPVADYKFINNSKELIISFGIDKNGNGKYEEYREPSILKKYNFQTETLTDIIDSKLHNELQELLEGSTK</sequence>
<evidence type="ECO:0000313" key="3">
    <source>
        <dbReference type="Proteomes" id="UP000464657"/>
    </source>
</evidence>
<reference evidence="2 3" key="1">
    <citation type="journal article" date="2013" name="Int. J. Syst. Evol. Microbiol.">
        <title>Kordia antarctica sp. nov., isolated from Antarctic seawater.</title>
        <authorList>
            <person name="Baek K."/>
            <person name="Choi A."/>
            <person name="Kang I."/>
            <person name="Lee K."/>
            <person name="Cho J.C."/>
        </authorList>
    </citation>
    <scope>NUCLEOTIDE SEQUENCE [LARGE SCALE GENOMIC DNA]</scope>
    <source>
        <strain evidence="2 3">IMCC3317</strain>
    </source>
</reference>
<keyword evidence="1" id="KW-0812">Transmembrane</keyword>
<proteinExistence type="predicted"/>
<protein>
    <submittedName>
        <fullName evidence="2">Uncharacterized protein</fullName>
    </submittedName>
</protein>
<organism evidence="2 3">
    <name type="scientific">Kordia antarctica</name>
    <dbReference type="NCBI Taxonomy" id="1218801"/>
    <lineage>
        <taxon>Bacteria</taxon>
        <taxon>Pseudomonadati</taxon>
        <taxon>Bacteroidota</taxon>
        <taxon>Flavobacteriia</taxon>
        <taxon>Flavobacteriales</taxon>
        <taxon>Flavobacteriaceae</taxon>
        <taxon>Kordia</taxon>
    </lineage>
</organism>
<dbReference type="RefSeq" id="WP_160129791.1">
    <property type="nucleotide sequence ID" value="NZ_CP019288.1"/>
</dbReference>